<proteinExistence type="predicted"/>
<feature type="region of interest" description="Disordered" evidence="1">
    <location>
        <begin position="1"/>
        <end position="50"/>
    </location>
</feature>
<evidence type="ECO:0000313" key="2">
    <source>
        <dbReference type="EMBL" id="EXM12999.1"/>
    </source>
</evidence>
<reference evidence="2" key="2">
    <citation type="submission" date="2012-05" db="EMBL/GenBank/DDBJ databases">
        <title>The Genome Annotation of Fusarium oxysporum Cotton.</title>
        <authorList>
            <consortium name="The Broad Institute Genomics Platform"/>
            <person name="Ma L.-J."/>
            <person name="Corby-Kistler H."/>
            <person name="Broz K."/>
            <person name="Gale L.R."/>
            <person name="Jonkers W."/>
            <person name="O'Donnell K."/>
            <person name="Ploetz R."/>
            <person name="Steinberg C."/>
            <person name="Schwartz D.C."/>
            <person name="VanEtten H."/>
            <person name="Zhou S."/>
            <person name="Young S.K."/>
            <person name="Zeng Q."/>
            <person name="Gargeya S."/>
            <person name="Fitzgerald M."/>
            <person name="Abouelleil A."/>
            <person name="Alvarado L."/>
            <person name="Chapman S.B."/>
            <person name="Gainer-Dewar J."/>
            <person name="Goldberg J."/>
            <person name="Griggs A."/>
            <person name="Gujja S."/>
            <person name="Hansen M."/>
            <person name="Howarth C."/>
            <person name="Imamovic A."/>
            <person name="Ireland A."/>
            <person name="Larimer J."/>
            <person name="McCowan C."/>
            <person name="Murphy C."/>
            <person name="Pearson M."/>
            <person name="Poon T.W."/>
            <person name="Priest M."/>
            <person name="Roberts A."/>
            <person name="Saif S."/>
            <person name="Shea T."/>
            <person name="Sykes S."/>
            <person name="Wortman J."/>
            <person name="Nusbaum C."/>
            <person name="Birren B."/>
        </authorList>
    </citation>
    <scope>NUCLEOTIDE SEQUENCE</scope>
    <source>
        <strain evidence="2">25433</strain>
    </source>
</reference>
<accession>X0KHA6</accession>
<dbReference type="EMBL" id="JH658195">
    <property type="protein sequence ID" value="EXM12999.1"/>
    <property type="molecule type" value="Genomic_DNA"/>
</dbReference>
<dbReference type="OrthoDB" id="5100912at2759"/>
<name>X0KHA6_FUSOX</name>
<gene>
    <name evidence="2" type="ORF">FOTG_18531</name>
</gene>
<protein>
    <submittedName>
        <fullName evidence="2">Uncharacterized protein</fullName>
    </submittedName>
</protein>
<organism evidence="2">
    <name type="scientific">Fusarium oxysporum f. sp. vasinfectum 25433</name>
    <dbReference type="NCBI Taxonomy" id="1089449"/>
    <lineage>
        <taxon>Eukaryota</taxon>
        <taxon>Fungi</taxon>
        <taxon>Dikarya</taxon>
        <taxon>Ascomycota</taxon>
        <taxon>Pezizomycotina</taxon>
        <taxon>Sordariomycetes</taxon>
        <taxon>Hypocreomycetidae</taxon>
        <taxon>Hypocreales</taxon>
        <taxon>Nectriaceae</taxon>
        <taxon>Fusarium</taxon>
        <taxon>Fusarium oxysporum species complex</taxon>
    </lineage>
</organism>
<dbReference type="HOGENOM" id="CLU_3125101_0_0_1"/>
<dbReference type="AlphaFoldDB" id="X0KHA6"/>
<feature type="compositionally biased region" description="Polar residues" evidence="1">
    <location>
        <begin position="15"/>
        <end position="24"/>
    </location>
</feature>
<feature type="compositionally biased region" description="Polar residues" evidence="1">
    <location>
        <begin position="38"/>
        <end position="50"/>
    </location>
</feature>
<reference evidence="2" key="1">
    <citation type="submission" date="2011-11" db="EMBL/GenBank/DDBJ databases">
        <title>The Genome Sequence of Fusarium oxysporum Cotton.</title>
        <authorList>
            <consortium name="The Broad Institute Genome Sequencing Platform"/>
            <person name="Ma L.-J."/>
            <person name="Gale L.R."/>
            <person name="Schwartz D.C."/>
            <person name="Zhou S."/>
            <person name="Corby-Kistler H."/>
            <person name="Young S.K."/>
            <person name="Zeng Q."/>
            <person name="Gargeya S."/>
            <person name="Fitzgerald M."/>
            <person name="Haas B."/>
            <person name="Abouelleil A."/>
            <person name="Alvarado L."/>
            <person name="Arachchi H.M."/>
            <person name="Berlin A."/>
            <person name="Brown A."/>
            <person name="Chapman S.B."/>
            <person name="Chen Z."/>
            <person name="Dunbar C."/>
            <person name="Freedman E."/>
            <person name="Gearin G."/>
            <person name="Goldberg J."/>
            <person name="Griggs A."/>
            <person name="Gujja S."/>
            <person name="Heiman D."/>
            <person name="Howarth C."/>
            <person name="Larson L."/>
            <person name="Lui A."/>
            <person name="MacDonald P.J.P."/>
            <person name="Montmayeur A."/>
            <person name="Murphy C."/>
            <person name="Neiman D."/>
            <person name="Pearson M."/>
            <person name="Priest M."/>
            <person name="Roberts A."/>
            <person name="Saif S."/>
            <person name="Shea T."/>
            <person name="Shenoy N."/>
            <person name="Sisk P."/>
            <person name="Stolte C."/>
            <person name="Sykes S."/>
            <person name="Wortman J."/>
            <person name="Nusbaum C."/>
            <person name="Birren B."/>
        </authorList>
    </citation>
    <scope>NUCLEOTIDE SEQUENCE [LARGE SCALE GENOMIC DNA]</scope>
    <source>
        <strain evidence="2">25433</strain>
    </source>
</reference>
<evidence type="ECO:0000256" key="1">
    <source>
        <dbReference type="SAM" id="MobiDB-lite"/>
    </source>
</evidence>
<dbReference type="Proteomes" id="UP000030701">
    <property type="component" value="Unassembled WGS sequence"/>
</dbReference>
<sequence>MALSTNPDISAALFPTTSTANSDPDTAIGFNRVDDNTDANVDVSSTAHSG</sequence>